<keyword evidence="1" id="KW-0378">Hydrolase</keyword>
<dbReference type="Gene3D" id="3.40.50.1820">
    <property type="entry name" value="alpha/beta hydrolase"/>
    <property type="match status" value="1"/>
</dbReference>
<reference evidence="3 4" key="1">
    <citation type="submission" date="2019-06" db="EMBL/GenBank/DDBJ databases">
        <title>Sequencing the genomes of 1000 actinobacteria strains.</title>
        <authorList>
            <person name="Klenk H.-P."/>
        </authorList>
    </citation>
    <scope>NUCLEOTIDE SEQUENCE [LARGE SCALE GENOMIC DNA]</scope>
    <source>
        <strain evidence="3 4">DSM 45679</strain>
    </source>
</reference>
<dbReference type="InterPro" id="IPR000073">
    <property type="entry name" value="AB_hydrolase_1"/>
</dbReference>
<dbReference type="Pfam" id="PF12697">
    <property type="entry name" value="Abhydrolase_6"/>
    <property type="match status" value="1"/>
</dbReference>
<comment type="caution">
    <text evidence="3">The sequence shown here is derived from an EMBL/GenBank/DDBJ whole genome shotgun (WGS) entry which is preliminary data.</text>
</comment>
<name>A0A542DJU5_AMYCI</name>
<keyword evidence="4" id="KW-1185">Reference proteome</keyword>
<evidence type="ECO:0000313" key="3">
    <source>
        <dbReference type="EMBL" id="TQJ03372.1"/>
    </source>
</evidence>
<proteinExistence type="predicted"/>
<dbReference type="Proteomes" id="UP000320876">
    <property type="component" value="Unassembled WGS sequence"/>
</dbReference>
<dbReference type="EMBL" id="VFML01000001">
    <property type="protein sequence ID" value="TQJ03372.1"/>
    <property type="molecule type" value="Genomic_DNA"/>
</dbReference>
<dbReference type="InterPro" id="IPR050266">
    <property type="entry name" value="AB_hydrolase_sf"/>
</dbReference>
<dbReference type="RefSeq" id="WP_141999058.1">
    <property type="nucleotide sequence ID" value="NZ_VFML01000001.1"/>
</dbReference>
<evidence type="ECO:0000256" key="1">
    <source>
        <dbReference type="ARBA" id="ARBA00022801"/>
    </source>
</evidence>
<dbReference type="SUPFAM" id="SSF53474">
    <property type="entry name" value="alpha/beta-Hydrolases"/>
    <property type="match status" value="1"/>
</dbReference>
<gene>
    <name evidence="3" type="ORF">FB471_3128</name>
</gene>
<dbReference type="AlphaFoldDB" id="A0A542DJU5"/>
<dbReference type="InterPro" id="IPR000639">
    <property type="entry name" value="Epox_hydrolase-like"/>
</dbReference>
<dbReference type="OrthoDB" id="9785847at2"/>
<dbReference type="PANTHER" id="PTHR43798">
    <property type="entry name" value="MONOACYLGLYCEROL LIPASE"/>
    <property type="match status" value="1"/>
</dbReference>
<organism evidence="3 4">
    <name type="scientific">Amycolatopsis cihanbeyliensis</name>
    <dbReference type="NCBI Taxonomy" id="1128664"/>
    <lineage>
        <taxon>Bacteria</taxon>
        <taxon>Bacillati</taxon>
        <taxon>Actinomycetota</taxon>
        <taxon>Actinomycetes</taxon>
        <taxon>Pseudonocardiales</taxon>
        <taxon>Pseudonocardiaceae</taxon>
        <taxon>Amycolatopsis</taxon>
    </lineage>
</organism>
<dbReference type="PANTHER" id="PTHR43798:SF31">
    <property type="entry name" value="AB HYDROLASE SUPERFAMILY PROTEIN YCLE"/>
    <property type="match status" value="1"/>
</dbReference>
<dbReference type="GO" id="GO:0016787">
    <property type="term" value="F:hydrolase activity"/>
    <property type="evidence" value="ECO:0007669"/>
    <property type="project" value="UniProtKB-KW"/>
</dbReference>
<dbReference type="InterPro" id="IPR029058">
    <property type="entry name" value="AB_hydrolase_fold"/>
</dbReference>
<accession>A0A542DJU5</accession>
<evidence type="ECO:0000259" key="2">
    <source>
        <dbReference type="Pfam" id="PF12697"/>
    </source>
</evidence>
<sequence>MNTDVVGSGGVRLGIRVAGAGNARPIVLLHGWAQSSLAWSHQLAAPELTADFRLVAPDLRGHGVSAAPVEGYDLSRVWAEDLASVLEFAGAPAVVVGWSYGGLVITDYLRTYGTAGIAGLVLAGAITEIGKDRPGGRTGPAMRAALPAALDEDPEVAVPALAGLCGGMAAREIPGALAQALLGSSLLVPPAVRGALFRRRVDSAEVLAAVDVPTLVVHGAEDAVVDPSAGAYAAGKIPGADQRWLQGVGHLPFVEAAEEFNATLLHFAGQRLAPAP</sequence>
<evidence type="ECO:0000313" key="4">
    <source>
        <dbReference type="Proteomes" id="UP000320876"/>
    </source>
</evidence>
<dbReference type="PRINTS" id="PR00412">
    <property type="entry name" value="EPOXHYDRLASE"/>
</dbReference>
<feature type="domain" description="AB hydrolase-1" evidence="2">
    <location>
        <begin position="26"/>
        <end position="262"/>
    </location>
</feature>
<dbReference type="PRINTS" id="PR00111">
    <property type="entry name" value="ABHYDROLASE"/>
</dbReference>
<protein>
    <submittedName>
        <fullName evidence="3">Pimeloyl-ACP methyl ester carboxylesterase</fullName>
    </submittedName>
</protein>
<dbReference type="GO" id="GO:0016020">
    <property type="term" value="C:membrane"/>
    <property type="evidence" value="ECO:0007669"/>
    <property type="project" value="TreeGrafter"/>
</dbReference>